<dbReference type="AlphaFoldDB" id="A8N8K5"/>
<evidence type="ECO:0000313" key="1">
    <source>
        <dbReference type="EMBL" id="EAU90624.2"/>
    </source>
</evidence>
<reference evidence="1 2" key="1">
    <citation type="journal article" date="2010" name="Proc. Natl. Acad. Sci. U.S.A.">
        <title>Insights into evolution of multicellular fungi from the assembled chromosomes of the mushroom Coprinopsis cinerea (Coprinus cinereus).</title>
        <authorList>
            <person name="Stajich J.E."/>
            <person name="Wilke S.K."/>
            <person name="Ahren D."/>
            <person name="Au C.H."/>
            <person name="Birren B.W."/>
            <person name="Borodovsky M."/>
            <person name="Burns C."/>
            <person name="Canback B."/>
            <person name="Casselton L.A."/>
            <person name="Cheng C.K."/>
            <person name="Deng J."/>
            <person name="Dietrich F.S."/>
            <person name="Fargo D.C."/>
            <person name="Farman M.L."/>
            <person name="Gathman A.C."/>
            <person name="Goldberg J."/>
            <person name="Guigo R."/>
            <person name="Hoegger P.J."/>
            <person name="Hooker J.B."/>
            <person name="Huggins A."/>
            <person name="James T.Y."/>
            <person name="Kamada T."/>
            <person name="Kilaru S."/>
            <person name="Kodira C."/>
            <person name="Kues U."/>
            <person name="Kupfer D."/>
            <person name="Kwan H.S."/>
            <person name="Lomsadze A."/>
            <person name="Li W."/>
            <person name="Lilly W.W."/>
            <person name="Ma L.J."/>
            <person name="Mackey A.J."/>
            <person name="Manning G."/>
            <person name="Martin F."/>
            <person name="Muraguchi H."/>
            <person name="Natvig D.O."/>
            <person name="Palmerini H."/>
            <person name="Ramesh M.A."/>
            <person name="Rehmeyer C.J."/>
            <person name="Roe B.A."/>
            <person name="Shenoy N."/>
            <person name="Stanke M."/>
            <person name="Ter-Hovhannisyan V."/>
            <person name="Tunlid A."/>
            <person name="Velagapudi R."/>
            <person name="Vision T.J."/>
            <person name="Zeng Q."/>
            <person name="Zolan M.E."/>
            <person name="Pukkila P.J."/>
        </authorList>
    </citation>
    <scope>NUCLEOTIDE SEQUENCE [LARGE SCALE GENOMIC DNA]</scope>
    <source>
        <strain evidence="2">Okayama-7 / 130 / ATCC MYA-4618 / FGSC 9003</strain>
    </source>
</reference>
<dbReference type="RefSeq" id="XP_001831161.2">
    <property type="nucleotide sequence ID" value="XM_001831109.2"/>
</dbReference>
<dbReference type="EMBL" id="AACS02000007">
    <property type="protein sequence ID" value="EAU90624.2"/>
    <property type="molecule type" value="Genomic_DNA"/>
</dbReference>
<gene>
    <name evidence="1" type="ORF">CC1G_09864</name>
</gene>
<comment type="caution">
    <text evidence="1">The sequence shown here is derived from an EMBL/GenBank/DDBJ whole genome shotgun (WGS) entry which is preliminary data.</text>
</comment>
<dbReference type="HOGENOM" id="CLU_412196_0_0_1"/>
<proteinExistence type="predicted"/>
<dbReference type="KEGG" id="cci:CC1G_09864"/>
<protein>
    <recommendedName>
        <fullName evidence="3">F-box domain-containing protein</fullName>
    </recommendedName>
</protein>
<dbReference type="VEuPathDB" id="FungiDB:CC1G_09864"/>
<dbReference type="OrthoDB" id="2890621at2759"/>
<name>A8N8K5_COPC7</name>
<organism evidence="1 2">
    <name type="scientific">Coprinopsis cinerea (strain Okayama-7 / 130 / ATCC MYA-4618 / FGSC 9003)</name>
    <name type="common">Inky cap fungus</name>
    <name type="synonym">Hormographiella aspergillata</name>
    <dbReference type="NCBI Taxonomy" id="240176"/>
    <lineage>
        <taxon>Eukaryota</taxon>
        <taxon>Fungi</taxon>
        <taxon>Dikarya</taxon>
        <taxon>Basidiomycota</taxon>
        <taxon>Agaricomycotina</taxon>
        <taxon>Agaricomycetes</taxon>
        <taxon>Agaricomycetidae</taxon>
        <taxon>Agaricales</taxon>
        <taxon>Agaricineae</taxon>
        <taxon>Psathyrellaceae</taxon>
        <taxon>Coprinopsis</taxon>
    </lineage>
</organism>
<accession>A8N8K5</accession>
<evidence type="ECO:0000313" key="2">
    <source>
        <dbReference type="Proteomes" id="UP000001861"/>
    </source>
</evidence>
<dbReference type="GeneID" id="6007628"/>
<evidence type="ECO:0008006" key="3">
    <source>
        <dbReference type="Google" id="ProtNLM"/>
    </source>
</evidence>
<dbReference type="InParanoid" id="A8N8K5"/>
<sequence>MAKTLPLEIVATIIRLCSRDTLARLSLVNWFFKNEAEPLLYRSITVKLDNSRAGRVAAFACLRALMKPEKAKMVTHLKIFVSGPMMTLVNKILVCMDHMDNLKHLRLEVRVPEYCQESTCFWEFPSKLLCRNNFQLSSFGYHPSYARLFQGNDELKRHQLSLEVIALWGHTYFYRQDLLQLIVRWAAENPKVPALLGFEPYYPPEDSEQRRLPIICTLAVTGRGKRGEQYEVCLFPGLYALEERPRICSRVSNILDLEDDGTYGTLPSERVRRVSLYWLGFTNNDTTVSELQRFSESVVASFPALEELWVYIRSSPTEGRTFTVGPSSPDDASLTMTLPPEIVASIIGLCSREALVPLSLVNWFFKVEAEPLLYRSISLDSRTGNFKAIACLTTLSSKPEKARMVQRLKIVLKPLWTLIDRMIAAAEHMDNLKHLDLRMHGDWREFTFQQEFPSKILFRDNFQLTSLGYYTSSARMFRRNDTLTSSQKSLEILGLWHKTHFYRQDLVRILLRWVAENTGANFPSFLGFEPYYPPEDTGRRLPVSRSGEKYGVCLFPGLHATEEERLRICPRVSKLIDLDDGGGYETSPSERVWRMTIYWLGLTSNELSVAELQRFSDSVVSSFPALEELWIYTRFTNDLVGPRSVHMHSDQKPHNLNECVKSYFSK</sequence>
<dbReference type="Proteomes" id="UP000001861">
    <property type="component" value="Unassembled WGS sequence"/>
</dbReference>
<keyword evidence="2" id="KW-1185">Reference proteome</keyword>